<accession>A0AAV7C9W7</accession>
<feature type="compositionally biased region" description="Basic and acidic residues" evidence="1">
    <location>
        <begin position="143"/>
        <end position="158"/>
    </location>
</feature>
<dbReference type="Proteomes" id="UP000824782">
    <property type="component" value="Unassembled WGS sequence"/>
</dbReference>
<evidence type="ECO:0000313" key="2">
    <source>
        <dbReference type="EMBL" id="KAG8581197.1"/>
    </source>
</evidence>
<keyword evidence="3" id="KW-1185">Reference proteome</keyword>
<dbReference type="EMBL" id="WNYA01000003">
    <property type="protein sequence ID" value="KAG8581197.1"/>
    <property type="molecule type" value="Genomic_DNA"/>
</dbReference>
<evidence type="ECO:0000256" key="1">
    <source>
        <dbReference type="SAM" id="MobiDB-lite"/>
    </source>
</evidence>
<feature type="compositionally biased region" description="Polar residues" evidence="1">
    <location>
        <begin position="88"/>
        <end position="98"/>
    </location>
</feature>
<evidence type="ECO:0000313" key="3">
    <source>
        <dbReference type="Proteomes" id="UP000824782"/>
    </source>
</evidence>
<dbReference type="AlphaFoldDB" id="A0AAV7C9W7"/>
<name>A0AAV7C9W7_ENGPU</name>
<feature type="region of interest" description="Disordered" evidence="1">
    <location>
        <begin position="88"/>
        <end position="209"/>
    </location>
</feature>
<sequence length="288" mass="32744">MARRQELLQKQNINRIDMEINAMYHQREMDKSHRKGFVDMDSPFLYHGLPSNQVAFRGRQMCPEGQLSTDMFVHRNALDILHGSTILKTSPYTPINSLQRERVRRPGRRTGNPKMTENNIGVPKIPADNKPQSSPSATEEEKEEKKEEDTEAFNRCDQGKMNTESATDKSAMDTQDSQDKSNNPTPVMSNRSRTGADKELTNPGPTFEDRYIYQSPVHLSTSPFSFPVTMNPTLLPGTHGLFLNREEIPTLQDIHKWSSQDVYNFVSSLPGCSAYAQVNIFLFMLSIT</sequence>
<protein>
    <recommendedName>
        <fullName evidence="4">Sterile alpha motif domain containing 7</fullName>
    </recommendedName>
</protein>
<proteinExistence type="predicted"/>
<comment type="caution">
    <text evidence="2">The sequence shown here is derived from an EMBL/GenBank/DDBJ whole genome shotgun (WGS) entry which is preliminary data.</text>
</comment>
<evidence type="ECO:0008006" key="4">
    <source>
        <dbReference type="Google" id="ProtNLM"/>
    </source>
</evidence>
<gene>
    <name evidence="2" type="ORF">GDO81_007585</name>
</gene>
<organism evidence="2 3">
    <name type="scientific">Engystomops pustulosus</name>
    <name type="common">Tungara frog</name>
    <name type="synonym">Physalaemus pustulosus</name>
    <dbReference type="NCBI Taxonomy" id="76066"/>
    <lineage>
        <taxon>Eukaryota</taxon>
        <taxon>Metazoa</taxon>
        <taxon>Chordata</taxon>
        <taxon>Craniata</taxon>
        <taxon>Vertebrata</taxon>
        <taxon>Euteleostomi</taxon>
        <taxon>Amphibia</taxon>
        <taxon>Batrachia</taxon>
        <taxon>Anura</taxon>
        <taxon>Neobatrachia</taxon>
        <taxon>Hyloidea</taxon>
        <taxon>Leptodactylidae</taxon>
        <taxon>Leiuperinae</taxon>
        <taxon>Engystomops</taxon>
    </lineage>
</organism>
<feature type="compositionally biased region" description="Polar residues" evidence="1">
    <location>
        <begin position="172"/>
        <end position="193"/>
    </location>
</feature>
<reference evidence="2" key="1">
    <citation type="thesis" date="2020" institute="ProQuest LLC" country="789 East Eisenhower Parkway, Ann Arbor, MI, USA">
        <title>Comparative Genomics and Chromosome Evolution.</title>
        <authorList>
            <person name="Mudd A.B."/>
        </authorList>
    </citation>
    <scope>NUCLEOTIDE SEQUENCE</scope>
    <source>
        <strain evidence="2">237g6f4</strain>
        <tissue evidence="2">Blood</tissue>
    </source>
</reference>